<gene>
    <name evidence="1" type="ORF">G2W53_021189</name>
</gene>
<evidence type="ECO:0000313" key="1">
    <source>
        <dbReference type="EMBL" id="KAF7823045.1"/>
    </source>
</evidence>
<organism evidence="1 2">
    <name type="scientific">Senna tora</name>
    <dbReference type="NCBI Taxonomy" id="362788"/>
    <lineage>
        <taxon>Eukaryota</taxon>
        <taxon>Viridiplantae</taxon>
        <taxon>Streptophyta</taxon>
        <taxon>Embryophyta</taxon>
        <taxon>Tracheophyta</taxon>
        <taxon>Spermatophyta</taxon>
        <taxon>Magnoliopsida</taxon>
        <taxon>eudicotyledons</taxon>
        <taxon>Gunneridae</taxon>
        <taxon>Pentapetalae</taxon>
        <taxon>rosids</taxon>
        <taxon>fabids</taxon>
        <taxon>Fabales</taxon>
        <taxon>Fabaceae</taxon>
        <taxon>Caesalpinioideae</taxon>
        <taxon>Cassia clade</taxon>
        <taxon>Senna</taxon>
    </lineage>
</organism>
<keyword evidence="2" id="KW-1185">Reference proteome</keyword>
<dbReference type="Proteomes" id="UP000634136">
    <property type="component" value="Unassembled WGS sequence"/>
</dbReference>
<evidence type="ECO:0000313" key="2">
    <source>
        <dbReference type="Proteomes" id="UP000634136"/>
    </source>
</evidence>
<name>A0A834TLG1_9FABA</name>
<dbReference type="AlphaFoldDB" id="A0A834TLG1"/>
<reference evidence="1" key="1">
    <citation type="submission" date="2020-09" db="EMBL/GenBank/DDBJ databases">
        <title>Genome-Enabled Discovery of Anthraquinone Biosynthesis in Senna tora.</title>
        <authorList>
            <person name="Kang S.-H."/>
            <person name="Pandey R.P."/>
            <person name="Lee C.-M."/>
            <person name="Sim J.-S."/>
            <person name="Jeong J.-T."/>
            <person name="Choi B.-S."/>
            <person name="Jung M."/>
            <person name="Ginzburg D."/>
            <person name="Zhao K."/>
            <person name="Won S.Y."/>
            <person name="Oh T.-J."/>
            <person name="Yu Y."/>
            <person name="Kim N.-H."/>
            <person name="Lee O.R."/>
            <person name="Lee T.-H."/>
            <person name="Bashyal P."/>
            <person name="Kim T.-S."/>
            <person name="Lee W.-H."/>
            <person name="Kawkins C."/>
            <person name="Kim C.-K."/>
            <person name="Kim J.S."/>
            <person name="Ahn B.O."/>
            <person name="Rhee S.Y."/>
            <person name="Sohng J.K."/>
        </authorList>
    </citation>
    <scope>NUCLEOTIDE SEQUENCE</scope>
    <source>
        <tissue evidence="1">Leaf</tissue>
    </source>
</reference>
<sequence>MAMGMWYEISREGDRLNCNTNGGDLAHVLGLSRHRSLREARETSCGKLRLHLKKILI</sequence>
<protein>
    <submittedName>
        <fullName evidence="1">Uncharacterized protein</fullName>
    </submittedName>
</protein>
<dbReference type="EMBL" id="JAAIUW010000007">
    <property type="protein sequence ID" value="KAF7823045.1"/>
    <property type="molecule type" value="Genomic_DNA"/>
</dbReference>
<comment type="caution">
    <text evidence="1">The sequence shown here is derived from an EMBL/GenBank/DDBJ whole genome shotgun (WGS) entry which is preliminary data.</text>
</comment>
<proteinExistence type="predicted"/>
<accession>A0A834TLG1</accession>